<dbReference type="RefSeq" id="WP_133417971.1">
    <property type="nucleotide sequence ID" value="NZ_SCWD01000002.1"/>
</dbReference>
<feature type="transmembrane region" description="Helical" evidence="1">
    <location>
        <begin position="197"/>
        <end position="216"/>
    </location>
</feature>
<feature type="transmembrane region" description="Helical" evidence="1">
    <location>
        <begin position="28"/>
        <end position="49"/>
    </location>
</feature>
<keyword evidence="3" id="KW-1185">Reference proteome</keyword>
<evidence type="ECO:0000313" key="3">
    <source>
        <dbReference type="Proteomes" id="UP000295280"/>
    </source>
</evidence>
<keyword evidence="1" id="KW-0812">Transmembrane</keyword>
<name>A0A9Q8CHB1_9STAP</name>
<keyword evidence="1" id="KW-1133">Transmembrane helix</keyword>
<comment type="caution">
    <text evidence="2">The sequence shown here is derived from an EMBL/GenBank/DDBJ whole genome shotgun (WGS) entry which is preliminary data.</text>
</comment>
<feature type="transmembrane region" description="Helical" evidence="1">
    <location>
        <begin position="289"/>
        <end position="309"/>
    </location>
</feature>
<dbReference type="AlphaFoldDB" id="A0A9Q8CHB1"/>
<feature type="transmembrane region" description="Helical" evidence="1">
    <location>
        <begin position="236"/>
        <end position="255"/>
    </location>
</feature>
<dbReference type="Proteomes" id="UP000295280">
    <property type="component" value="Unassembled WGS sequence"/>
</dbReference>
<reference evidence="2 3" key="1">
    <citation type="submission" date="2019-01" db="EMBL/GenBank/DDBJ databases">
        <title>Draft genome sequences of the type strains of six Macrococcus species.</title>
        <authorList>
            <person name="Mazhar S."/>
            <person name="Altermann E."/>
            <person name="Hill C."/>
            <person name="Mcauliffe O."/>
        </authorList>
    </citation>
    <scope>NUCLEOTIDE SEQUENCE [LARGE SCALE GENOMIC DNA]</scope>
    <source>
        <strain evidence="2 3">ATCC 51828</strain>
    </source>
</reference>
<feature type="transmembrane region" description="Helical" evidence="1">
    <location>
        <begin position="127"/>
        <end position="146"/>
    </location>
</feature>
<sequence length="312" mass="33523">MFYLLIALAIGIGVPIQTAINSRLRSYVLSPFVASFVSFLVGTIFLLFVTLFTKHTVLIPRDVFTDSPWWLWIGGLLGVISLTGNILLFPKLGGVQTVILPILGQIFASMAIDHFGLFGSPEIPFSVIRAVGVVLLIGGILAVIVLPDYFRKRHGHAPDATSAGKLPYQLFGILAGMMMATQSAINGQLGQALDSPIHAAFISFVVGTILLLIGITFILRNVQNIRLGFGQGKPKWIFLGGILGAFFVLTMAALVPILGTGLVVVACLFGQLFCSIAIDQFGWFSTPKVPVTLIQIVGFLLMITGVILIKLV</sequence>
<dbReference type="GO" id="GO:0005886">
    <property type="term" value="C:plasma membrane"/>
    <property type="evidence" value="ECO:0007669"/>
    <property type="project" value="TreeGrafter"/>
</dbReference>
<feature type="transmembrane region" description="Helical" evidence="1">
    <location>
        <begin position="262"/>
        <end position="283"/>
    </location>
</feature>
<evidence type="ECO:0000256" key="1">
    <source>
        <dbReference type="SAM" id="Phobius"/>
    </source>
</evidence>
<organism evidence="2 3">
    <name type="scientific">Macrococcus carouselicus</name>
    <dbReference type="NCBI Taxonomy" id="69969"/>
    <lineage>
        <taxon>Bacteria</taxon>
        <taxon>Bacillati</taxon>
        <taxon>Bacillota</taxon>
        <taxon>Bacilli</taxon>
        <taxon>Bacillales</taxon>
        <taxon>Staphylococcaceae</taxon>
        <taxon>Macrococcus</taxon>
    </lineage>
</organism>
<dbReference type="EMBL" id="SCWD01000002">
    <property type="protein sequence ID" value="TDM02489.1"/>
    <property type="molecule type" value="Genomic_DNA"/>
</dbReference>
<accession>A0A9Q8CHB1</accession>
<gene>
    <name evidence="2" type="ORF">ERX40_08005</name>
</gene>
<dbReference type="OrthoDB" id="7864805at2"/>
<dbReference type="PANTHER" id="PTHR34821">
    <property type="entry name" value="INNER MEMBRANE PROTEIN YDCZ"/>
    <property type="match status" value="1"/>
</dbReference>
<dbReference type="Pfam" id="PF04657">
    <property type="entry name" value="DMT_YdcZ"/>
    <property type="match status" value="2"/>
</dbReference>
<feature type="transmembrane region" description="Helical" evidence="1">
    <location>
        <begin position="95"/>
        <end position="115"/>
    </location>
</feature>
<evidence type="ECO:0000313" key="2">
    <source>
        <dbReference type="EMBL" id="TDM02489.1"/>
    </source>
</evidence>
<dbReference type="InterPro" id="IPR006750">
    <property type="entry name" value="YdcZ"/>
</dbReference>
<keyword evidence="1" id="KW-0472">Membrane</keyword>
<proteinExistence type="predicted"/>
<dbReference type="PANTHER" id="PTHR34821:SF2">
    <property type="entry name" value="INNER MEMBRANE PROTEIN YDCZ"/>
    <property type="match status" value="1"/>
</dbReference>
<feature type="transmembrane region" description="Helical" evidence="1">
    <location>
        <begin position="166"/>
        <end position="185"/>
    </location>
</feature>
<feature type="transmembrane region" description="Helical" evidence="1">
    <location>
        <begin position="69"/>
        <end position="89"/>
    </location>
</feature>
<protein>
    <submittedName>
        <fullName evidence="2">DMT family transporter</fullName>
    </submittedName>
</protein>